<dbReference type="Proteomes" id="UP000319322">
    <property type="component" value="Unassembled WGS sequence"/>
</dbReference>
<dbReference type="AlphaFoldDB" id="A0A553UZU3"/>
<evidence type="ECO:0008006" key="3">
    <source>
        <dbReference type="Google" id="ProtNLM"/>
    </source>
</evidence>
<dbReference type="RefSeq" id="WP_120948033.1">
    <property type="nucleotide sequence ID" value="NZ_QXQS01000004.1"/>
</dbReference>
<protein>
    <recommendedName>
        <fullName evidence="3">Molecular chaperone DnaK</fullName>
    </recommendedName>
</protein>
<name>A0A553UZU3_9HELI</name>
<proteinExistence type="predicted"/>
<gene>
    <name evidence="1" type="ORF">FNE76_03025</name>
</gene>
<evidence type="ECO:0000313" key="2">
    <source>
        <dbReference type="Proteomes" id="UP000319322"/>
    </source>
</evidence>
<reference evidence="1" key="1">
    <citation type="submission" date="2019-07" db="EMBL/GenBank/DDBJ databases">
        <title>Helicobacter labacensis sp. nov., Helicobacter mehlei sp. nov. and Helicobacter vulpis sp. nov., isolated from gastric mucosa of red fox (Vulpis vulpis).</title>
        <authorList>
            <person name="Kusar D."/>
            <person name="Gruntar I."/>
            <person name="Pate M."/>
            <person name="Zajc U."/>
            <person name="Ocepek M."/>
        </authorList>
    </citation>
    <scope>NUCLEOTIDE SEQUENCE [LARGE SCALE GENOMIC DNA]</scope>
    <source>
        <strain evidence="1">L8b</strain>
    </source>
</reference>
<dbReference type="EMBL" id="VKGC01000005">
    <property type="protein sequence ID" value="TSA85737.1"/>
    <property type="molecule type" value="Genomic_DNA"/>
</dbReference>
<evidence type="ECO:0000313" key="1">
    <source>
        <dbReference type="EMBL" id="TSA85737.1"/>
    </source>
</evidence>
<accession>A0A553UZU3</accession>
<comment type="caution">
    <text evidence="1">The sequence shown here is derived from an EMBL/GenBank/DDBJ whole genome shotgun (WGS) entry which is preliminary data.</text>
</comment>
<reference evidence="1" key="2">
    <citation type="submission" date="2019-07" db="EMBL/GenBank/DDBJ databases">
        <authorList>
            <person name="Papic B."/>
        </authorList>
    </citation>
    <scope>NUCLEOTIDE SEQUENCE [LARGE SCALE GENOMIC DNA]</scope>
    <source>
        <strain evidence="1">L8b</strain>
    </source>
</reference>
<sequence>MEEQRDKTSIEELTLAERHPLAKKLRDLEKKGNEKAKEILADVQRKLDGFEGKIATLPAKDQERLLAVARRVRYLKPDDSCVRSPQFLEYLQELSVLVSSNQKPFIPARWIREFEALLQDSQLHIKMEDLRPWLLKIDHVAIGIEPYVQTLLDDLNEGHWDLYPREDGFKGKKLCFKFDARLNVRTPKGDIKPGEVAIDFGTKHTIAAYLEDGNPTLLSIGAEQNLGNLGDREFENPTIIEFRHHQKFLEDYGALEHRPFTELADLGVSHGAFEEFKKAKGNDYYRFFYKLKQWAGAADHNIRFNDEQGYEVSLKGFMDCDFNNPVEFYAYLLGRYINNMNRGVYLKYFLSYPVKYEEEQALKIRESFEKGLRKSLPAGLDENQLQVRLTLSEPAAYAISALQEFGFYDKVDQKGIYYGIFDFGGGTTDFDFGIFKESGDPNHEFDLHPFTTHDGMRWLGGENLLELLAYELYIQEDHLEQMRGHKIPFVAPNYDPARFNIAPLGDLITLAPREGRRNLQDLVSLLRPFVENLSAEDLQKEDQELQEQETSKIEPVITLKDALGEDRDINLAINYPHLLAILRREIEDGVENFFTSLRLLDEKLEGMTKLHIFLGGNASRSPLLKSIFLEHIEKVKEKYQAYKNTQLSKRGEEMPDMDFELWPPLGTPEADEIIKKENPMHPIHDGAIHSSHRVTCKTGVVFGLLEGRERNKGGIRIVREETAPVFKYHIGFERRRRFEPKLHRDRIKIGEWVELDHLGSYQEVEFRYTDKASAFAEGRNLPASQTTRCVVSLDRPYPDHVLKICAQDMSTLKIGVFNNKGELVWAEKIIRLDANKATHLN</sequence>
<keyword evidence="2" id="KW-1185">Reference proteome</keyword>
<organism evidence="1 2">
    <name type="scientific">Helicobacter mehlei</name>
    <dbReference type="NCBI Taxonomy" id="2316080"/>
    <lineage>
        <taxon>Bacteria</taxon>
        <taxon>Pseudomonadati</taxon>
        <taxon>Campylobacterota</taxon>
        <taxon>Epsilonproteobacteria</taxon>
        <taxon>Campylobacterales</taxon>
        <taxon>Helicobacteraceae</taxon>
        <taxon>Helicobacter</taxon>
    </lineage>
</organism>